<evidence type="ECO:0000259" key="2">
    <source>
        <dbReference type="SMART" id="SM00861"/>
    </source>
</evidence>
<gene>
    <name evidence="3" type="ORF">OZSIB_2423</name>
</gene>
<sequence>MRMAEGSWFLPPDAVGQRLRAALHQPGGDQAATLARLADLYRLDTLAGLRAARHGWLGASFSAMELLTTIYHAFIPEPARPITERNALILSKGHAAMAQYAVLAGLGALPRERLLTYKDWQGLPAHCDRTVPGVDADSGSLGMGLSKGVGLALAHRAAGRPHRVFVILGDGELQEGQVFESLLTLRSQNLRACLPIIDRNLLQTDSQTAEIKDAEDWASVLRGIGFLPVAVDGHDPGALLALLRQPNQGPRPLAVLAHTRKGQGSLVTVMPSDTPRRAGIWHGRIPDDREYAEMVDELVERIDDAELRAAWQAFRPTLTAAPALSATAEPAGPVATASTAGPTTAPTDPAATGACSTGEGFGEALVALAERFPGFHVLDADLEKACRLTAFARACPDRFHEVGISEQDMASIAAGLGLGGRIAVVNTYAAFLRRAIDQMAAAAAERLPVIFAGHYAGLDYTTDGKSHQSLQDIGLVRALGEFDLFEPITADEAGLVLNHLLERFTADLTAGRPSRPAYVRLHRTPVPELPTLLPAPADGSPSPSIHPQGASAAPGTAPTPAPRPLVVQGKHPAVGTLFAASPQFVALALRLQKRLHDAGRPIDVIGVSHYAGGEGPDSLAALAHCAPRPISLESHLPVGGLADLLRPWCREPVLALGPTCQTGSARRFDDLLTAHRLREDDLFPRLCEHLDRP</sequence>
<accession>A0A367ZSN6</accession>
<dbReference type="EMBL" id="QOQW01000003">
    <property type="protein sequence ID" value="RCK81046.1"/>
    <property type="molecule type" value="Genomic_DNA"/>
</dbReference>
<evidence type="ECO:0000313" key="3">
    <source>
        <dbReference type="EMBL" id="RCK81046.1"/>
    </source>
</evidence>
<dbReference type="PANTHER" id="PTHR43825:SF1">
    <property type="entry name" value="TRANSKETOLASE-LIKE PYRIMIDINE-BINDING DOMAIN-CONTAINING PROTEIN"/>
    <property type="match status" value="1"/>
</dbReference>
<dbReference type="SUPFAM" id="SSF52518">
    <property type="entry name" value="Thiamin diphosphate-binding fold (THDP-binding)"/>
    <property type="match status" value="2"/>
</dbReference>
<dbReference type="InterPro" id="IPR005474">
    <property type="entry name" value="Transketolase_N"/>
</dbReference>
<name>A0A367ZSN6_9BACT</name>
<dbReference type="InterPro" id="IPR029061">
    <property type="entry name" value="THDP-binding"/>
</dbReference>
<feature type="domain" description="Transketolase-like pyrimidine-binding" evidence="2">
    <location>
        <begin position="355"/>
        <end position="528"/>
    </location>
</feature>
<dbReference type="Gene3D" id="3.40.50.970">
    <property type="match status" value="2"/>
</dbReference>
<dbReference type="InterPro" id="IPR005475">
    <property type="entry name" value="Transketolase-like_Pyr-bd"/>
</dbReference>
<reference evidence="3 4" key="1">
    <citation type="submission" date="2018-05" db="EMBL/GenBank/DDBJ databases">
        <title>A metagenomic window into the 2 km-deep terrestrial subsurface aquifer revealed taxonomically and functionally diverse microbial community comprising novel uncultured bacterial lineages.</title>
        <authorList>
            <person name="Kadnikov V.V."/>
            <person name="Mardanov A.V."/>
            <person name="Beletsky A.V."/>
            <person name="Banks D."/>
            <person name="Pimenov N.V."/>
            <person name="Frank Y.A."/>
            <person name="Karnachuk O.V."/>
            <person name="Ravin N.V."/>
        </authorList>
    </citation>
    <scope>NUCLEOTIDE SEQUENCE [LARGE SCALE GENOMIC DNA]</scope>
    <source>
        <strain evidence="3">BY5</strain>
    </source>
</reference>
<feature type="region of interest" description="Disordered" evidence="1">
    <location>
        <begin position="529"/>
        <end position="563"/>
    </location>
</feature>
<evidence type="ECO:0000256" key="1">
    <source>
        <dbReference type="SAM" id="MobiDB-lite"/>
    </source>
</evidence>
<proteinExistence type="predicted"/>
<dbReference type="InterPro" id="IPR051157">
    <property type="entry name" value="PDH/Transketolase"/>
</dbReference>
<protein>
    <submittedName>
        <fullName evidence="3">Transketolase, N-terminal section</fullName>
    </submittedName>
</protein>
<dbReference type="Pfam" id="PF00456">
    <property type="entry name" value="Transketolase_N"/>
    <property type="match status" value="1"/>
</dbReference>
<comment type="caution">
    <text evidence="3">The sequence shown here is derived from an EMBL/GenBank/DDBJ whole genome shotgun (WGS) entry which is preliminary data.</text>
</comment>
<dbReference type="SMART" id="SM00861">
    <property type="entry name" value="Transket_pyr"/>
    <property type="match status" value="1"/>
</dbReference>
<feature type="compositionally biased region" description="Low complexity" evidence="1">
    <location>
        <begin position="547"/>
        <end position="556"/>
    </location>
</feature>
<organism evidence="3 4">
    <name type="scientific">Candidatus Ozemobacter sibiricus</name>
    <dbReference type="NCBI Taxonomy" id="2268124"/>
    <lineage>
        <taxon>Bacteria</taxon>
        <taxon>Candidatus Ozemobacteria</taxon>
        <taxon>Candidatus Ozemobacterales</taxon>
        <taxon>Candidatus Ozemobacteraceae</taxon>
        <taxon>Candidatus Ozemobacter</taxon>
    </lineage>
</organism>
<dbReference type="AlphaFoldDB" id="A0A367ZSN6"/>
<dbReference type="Proteomes" id="UP000252355">
    <property type="component" value="Unassembled WGS sequence"/>
</dbReference>
<dbReference type="PANTHER" id="PTHR43825">
    <property type="entry name" value="PYRUVATE DEHYDROGENASE E1 COMPONENT"/>
    <property type="match status" value="1"/>
</dbReference>
<evidence type="ECO:0000313" key="4">
    <source>
        <dbReference type="Proteomes" id="UP000252355"/>
    </source>
</evidence>
<feature type="region of interest" description="Disordered" evidence="1">
    <location>
        <begin position="329"/>
        <end position="354"/>
    </location>
</feature>
<dbReference type="CDD" id="cd07033">
    <property type="entry name" value="TPP_PYR_DXS_TK_like"/>
    <property type="match status" value="1"/>
</dbReference>
<dbReference type="Pfam" id="PF02779">
    <property type="entry name" value="Transket_pyr"/>
    <property type="match status" value="1"/>
</dbReference>